<dbReference type="Proteomes" id="UP000077868">
    <property type="component" value="Chromosome"/>
</dbReference>
<evidence type="ECO:0000256" key="1">
    <source>
        <dbReference type="SAM" id="MobiDB-lite"/>
    </source>
</evidence>
<gene>
    <name evidence="2" type="ORF">I601_3758</name>
</gene>
<keyword evidence="3" id="KW-1185">Reference proteome</keyword>
<evidence type="ECO:0000313" key="3">
    <source>
        <dbReference type="Proteomes" id="UP000077868"/>
    </source>
</evidence>
<feature type="region of interest" description="Disordered" evidence="1">
    <location>
        <begin position="40"/>
        <end position="80"/>
    </location>
</feature>
<evidence type="ECO:0000313" key="2">
    <source>
        <dbReference type="EMBL" id="ANH40157.1"/>
    </source>
</evidence>
<protein>
    <submittedName>
        <fullName evidence="2">Uncharacterized protein</fullName>
    </submittedName>
</protein>
<sequence>MRDVRGVHNGPMLSTRLRRGPATTLAALVLTVGALGACSGGDDDSAGAEGSTDASSETTAGEDTTIDPTAGAEASPYLPVPDGVELTAQGTALEVGDTATVAYQPNQKDVGVLKLTVTDLRKTSYQESFQGWKLDKAIKKSQPYFVRAKVKNVGEDDLGGRRVPLYLVDGDNTLVESSTFVSTFKPCPSQALPKKFGPGAKVTTCLVFLAPAQGSLEAISFRPAQEFNPITWTGEVLKIGEKTAAQKKAAKKAQKKAEKKAEKKSQDKKSTSQD</sequence>
<accession>A0A1A9GPA9</accession>
<dbReference type="STRING" id="1300347.I601_3758"/>
<dbReference type="PATRIC" id="fig|1300347.3.peg.3764"/>
<organism evidence="2 3">
    <name type="scientific">Nocardioides dokdonensis FR1436</name>
    <dbReference type="NCBI Taxonomy" id="1300347"/>
    <lineage>
        <taxon>Bacteria</taxon>
        <taxon>Bacillati</taxon>
        <taxon>Actinomycetota</taxon>
        <taxon>Actinomycetes</taxon>
        <taxon>Propionibacteriales</taxon>
        <taxon>Nocardioidaceae</taxon>
        <taxon>Nocardioides</taxon>
    </lineage>
</organism>
<dbReference type="AlphaFoldDB" id="A0A1A9GPA9"/>
<feature type="compositionally biased region" description="Low complexity" evidence="1">
    <location>
        <begin position="47"/>
        <end position="56"/>
    </location>
</feature>
<dbReference type="KEGG" id="ndk:I601_3758"/>
<dbReference type="EMBL" id="CP015079">
    <property type="protein sequence ID" value="ANH40157.1"/>
    <property type="molecule type" value="Genomic_DNA"/>
</dbReference>
<reference evidence="2 3" key="1">
    <citation type="submission" date="2016-03" db="EMBL/GenBank/DDBJ databases">
        <title>Complete genome sequence of a soil Actinobacterium, Nocardioides dokdonensis FR1436.</title>
        <authorList>
            <person name="Kwon S.-K."/>
            <person name="Kim K."/>
            <person name="Kim J.F."/>
        </authorList>
    </citation>
    <scope>NUCLEOTIDE SEQUENCE [LARGE SCALE GENOMIC DNA]</scope>
    <source>
        <strain evidence="2 3">FR1436</strain>
    </source>
</reference>
<feature type="region of interest" description="Disordered" evidence="1">
    <location>
        <begin position="247"/>
        <end position="274"/>
    </location>
</feature>
<feature type="compositionally biased region" description="Basic and acidic residues" evidence="1">
    <location>
        <begin position="255"/>
        <end position="274"/>
    </location>
</feature>
<name>A0A1A9GPA9_9ACTN</name>
<proteinExistence type="predicted"/>